<organism evidence="4 5">
    <name type="scientific">Stygiobacter electus</name>
    <dbReference type="NCBI Taxonomy" id="3032292"/>
    <lineage>
        <taxon>Bacteria</taxon>
        <taxon>Pseudomonadati</taxon>
        <taxon>Ignavibacteriota</taxon>
        <taxon>Ignavibacteria</taxon>
        <taxon>Ignavibacteriales</taxon>
        <taxon>Melioribacteraceae</taxon>
        <taxon>Stygiobacter</taxon>
    </lineage>
</organism>
<dbReference type="InterPro" id="IPR000866">
    <property type="entry name" value="AhpC/TSA"/>
</dbReference>
<dbReference type="InterPro" id="IPR017937">
    <property type="entry name" value="Thioredoxin_CS"/>
</dbReference>
<dbReference type="Gene3D" id="3.40.30.10">
    <property type="entry name" value="Glutaredoxin"/>
    <property type="match status" value="1"/>
</dbReference>
<dbReference type="PANTHER" id="PTHR42852">
    <property type="entry name" value="THIOL:DISULFIDE INTERCHANGE PROTEIN DSBE"/>
    <property type="match status" value="1"/>
</dbReference>
<feature type="signal peptide" evidence="2">
    <location>
        <begin position="1"/>
        <end position="20"/>
    </location>
</feature>
<keyword evidence="5" id="KW-1185">Reference proteome</keyword>
<keyword evidence="1" id="KW-0676">Redox-active center</keyword>
<evidence type="ECO:0000259" key="3">
    <source>
        <dbReference type="PROSITE" id="PS51352"/>
    </source>
</evidence>
<sequence length="172" mass="19570">MKIKILFSIIVLFFAVSIFAQDDVKETTILNIGDNLPTFTCKALNGKDLSSEDLKGKVVLINFWATWCPPCKAEMPLIQSELYDGIKNDDFVIAAISRGEEIDVVKKFIEKYKYTFPIYLDKEAKVYNLFASKYIPRNFVIGKDGKVKFSSVGFSKDEFAKLVDVIKTELKK</sequence>
<comment type="caution">
    <text evidence="4">The sequence shown here is derived from an EMBL/GenBank/DDBJ whole genome shotgun (WGS) entry which is preliminary data.</text>
</comment>
<dbReference type="GO" id="GO:0016209">
    <property type="term" value="F:antioxidant activity"/>
    <property type="evidence" value="ECO:0007669"/>
    <property type="project" value="InterPro"/>
</dbReference>
<evidence type="ECO:0000256" key="2">
    <source>
        <dbReference type="SAM" id="SignalP"/>
    </source>
</evidence>
<dbReference type="GO" id="GO:0016491">
    <property type="term" value="F:oxidoreductase activity"/>
    <property type="evidence" value="ECO:0007669"/>
    <property type="project" value="InterPro"/>
</dbReference>
<dbReference type="InterPro" id="IPR013766">
    <property type="entry name" value="Thioredoxin_domain"/>
</dbReference>
<dbReference type="PROSITE" id="PS51352">
    <property type="entry name" value="THIOREDOXIN_2"/>
    <property type="match status" value="1"/>
</dbReference>
<feature type="chain" id="PRO_5042288072" evidence="2">
    <location>
        <begin position="21"/>
        <end position="172"/>
    </location>
</feature>
<dbReference type="AlphaFoldDB" id="A0AAE3TC31"/>
<evidence type="ECO:0000313" key="5">
    <source>
        <dbReference type="Proteomes" id="UP001221302"/>
    </source>
</evidence>
<protein>
    <submittedName>
        <fullName evidence="4">TlpA disulfide reductase family protein</fullName>
    </submittedName>
</protein>
<reference evidence="4" key="1">
    <citation type="submission" date="2023-03" db="EMBL/GenBank/DDBJ databases">
        <title>Stygiobacter electus gen. nov., sp. nov., facultatively anaerobic thermotolerant bacterium of the class Ignavibacteria from a well of Yessentuki mineral water deposit.</title>
        <authorList>
            <person name="Podosokorskaya O.A."/>
            <person name="Elcheninov A.G."/>
            <person name="Petrova N.F."/>
            <person name="Zavarzina D.G."/>
            <person name="Kublanov I.V."/>
            <person name="Merkel A.Y."/>
        </authorList>
    </citation>
    <scope>NUCLEOTIDE SEQUENCE</scope>
    <source>
        <strain evidence="4">09-Me</strain>
    </source>
</reference>
<dbReference type="InterPro" id="IPR050553">
    <property type="entry name" value="Thioredoxin_ResA/DsbE_sf"/>
</dbReference>
<keyword evidence="2" id="KW-0732">Signal</keyword>
<proteinExistence type="predicted"/>
<gene>
    <name evidence="4" type="ORF">P0M35_07535</name>
</gene>
<dbReference type="SUPFAM" id="SSF52833">
    <property type="entry name" value="Thioredoxin-like"/>
    <property type="match status" value="1"/>
</dbReference>
<name>A0AAE3TC31_9BACT</name>
<dbReference type="PANTHER" id="PTHR42852:SF17">
    <property type="entry name" value="THIOREDOXIN-LIKE PROTEIN HI_1115"/>
    <property type="match status" value="1"/>
</dbReference>
<dbReference type="Proteomes" id="UP001221302">
    <property type="component" value="Unassembled WGS sequence"/>
</dbReference>
<dbReference type="InterPro" id="IPR036249">
    <property type="entry name" value="Thioredoxin-like_sf"/>
</dbReference>
<dbReference type="PROSITE" id="PS00194">
    <property type="entry name" value="THIOREDOXIN_1"/>
    <property type="match status" value="1"/>
</dbReference>
<feature type="domain" description="Thioredoxin" evidence="3">
    <location>
        <begin position="30"/>
        <end position="168"/>
    </location>
</feature>
<dbReference type="RefSeq" id="WP_321535766.1">
    <property type="nucleotide sequence ID" value="NZ_JARGDL010000009.1"/>
</dbReference>
<evidence type="ECO:0000256" key="1">
    <source>
        <dbReference type="ARBA" id="ARBA00023284"/>
    </source>
</evidence>
<dbReference type="CDD" id="cd02966">
    <property type="entry name" value="TlpA_like_family"/>
    <property type="match status" value="1"/>
</dbReference>
<evidence type="ECO:0000313" key="4">
    <source>
        <dbReference type="EMBL" id="MDF1611998.1"/>
    </source>
</evidence>
<dbReference type="EMBL" id="JARGDL010000009">
    <property type="protein sequence ID" value="MDF1611998.1"/>
    <property type="molecule type" value="Genomic_DNA"/>
</dbReference>
<dbReference type="Pfam" id="PF00578">
    <property type="entry name" value="AhpC-TSA"/>
    <property type="match status" value="1"/>
</dbReference>
<accession>A0AAE3TC31</accession>